<dbReference type="SUPFAM" id="SSF51905">
    <property type="entry name" value="FAD/NAD(P)-binding domain"/>
    <property type="match status" value="1"/>
</dbReference>
<dbReference type="HOGENOM" id="CLU_727194_0_0_10"/>
<dbReference type="EMBL" id="CP002453">
    <property type="protein sequence ID" value="ADV48646.1"/>
    <property type="molecule type" value="Genomic_DNA"/>
</dbReference>
<proteinExistence type="predicted"/>
<evidence type="ECO:0000313" key="3">
    <source>
        <dbReference type="Proteomes" id="UP000008634"/>
    </source>
</evidence>
<keyword evidence="3" id="KW-1185">Reference proteome</keyword>
<reference evidence="2 3" key="1">
    <citation type="journal article" date="2010" name="Stand. Genomic Sci.">
        <title>Complete genome sequence of Cellulophaga algicola type strain (IC166).</title>
        <authorList>
            <person name="Abt B."/>
            <person name="Lu M."/>
            <person name="Misra M."/>
            <person name="Han C."/>
            <person name="Nolan M."/>
            <person name="Lucas S."/>
            <person name="Hammon N."/>
            <person name="Deshpande S."/>
            <person name="Cheng J.F."/>
            <person name="Tapia R."/>
            <person name="Goodwin L."/>
            <person name="Pitluck S."/>
            <person name="Liolios K."/>
            <person name="Pagani I."/>
            <person name="Ivanova N."/>
            <person name="Mavromatis K."/>
            <person name="Ovchinikova G."/>
            <person name="Pati A."/>
            <person name="Chen A."/>
            <person name="Palaniappan K."/>
            <person name="Land M."/>
            <person name="Hauser L."/>
            <person name="Chang Y.J."/>
            <person name="Jeffries C.D."/>
            <person name="Detter J.C."/>
            <person name="Brambilla E."/>
            <person name="Rohde M."/>
            <person name="Tindall B.J."/>
            <person name="Goker M."/>
            <person name="Woyke T."/>
            <person name="Bristow J."/>
            <person name="Eisen J.A."/>
            <person name="Markowitz V."/>
            <person name="Hugenholtz P."/>
            <person name="Kyrpides N.C."/>
            <person name="Klenk H.P."/>
            <person name="Lapidus A."/>
        </authorList>
    </citation>
    <scope>NUCLEOTIDE SEQUENCE [LARGE SCALE GENOMIC DNA]</scope>
    <source>
        <strain evidence="3">DSM 14237 / IC166 / ACAM 630</strain>
    </source>
</reference>
<evidence type="ECO:0000259" key="1">
    <source>
        <dbReference type="Pfam" id="PF01266"/>
    </source>
</evidence>
<protein>
    <submittedName>
        <fullName evidence="2">FAD dependent oxidoreductase</fullName>
    </submittedName>
</protein>
<dbReference type="AlphaFoldDB" id="E6X8Q1"/>
<dbReference type="eggNOG" id="COG0665">
    <property type="taxonomic scope" value="Bacteria"/>
</dbReference>
<evidence type="ECO:0000313" key="2">
    <source>
        <dbReference type="EMBL" id="ADV48646.1"/>
    </source>
</evidence>
<dbReference type="KEGG" id="cao:Celal_1332"/>
<dbReference type="RefSeq" id="WP_013550129.1">
    <property type="nucleotide sequence ID" value="NC_014934.1"/>
</dbReference>
<dbReference type="PANTHER" id="PTHR13847">
    <property type="entry name" value="SARCOSINE DEHYDROGENASE-RELATED"/>
    <property type="match status" value="1"/>
</dbReference>
<dbReference type="InterPro" id="IPR036188">
    <property type="entry name" value="FAD/NAD-bd_sf"/>
</dbReference>
<feature type="domain" description="FAD dependent oxidoreductase" evidence="1">
    <location>
        <begin position="16"/>
        <end position="369"/>
    </location>
</feature>
<dbReference type="Gene3D" id="3.50.50.60">
    <property type="entry name" value="FAD/NAD(P)-binding domain"/>
    <property type="match status" value="1"/>
</dbReference>
<dbReference type="Gene3D" id="3.30.9.10">
    <property type="entry name" value="D-Amino Acid Oxidase, subunit A, domain 2"/>
    <property type="match status" value="1"/>
</dbReference>
<dbReference type="PANTHER" id="PTHR13847:SF281">
    <property type="entry name" value="FAD DEPENDENT OXIDOREDUCTASE DOMAIN-CONTAINING PROTEIN"/>
    <property type="match status" value="1"/>
</dbReference>
<dbReference type="Proteomes" id="UP000008634">
    <property type="component" value="Chromosome"/>
</dbReference>
<sequence length="370" mass="41372">MKLSYWEYKTWLSTIDFTIIGSGIVGLNCALQLQTKYPKAKILILERGILPQGASTKNAGFACFGSISEILSDLKTHTEDEVYQLVQKRWEGIHLLRKNLGDKEIGFKNLGGHEIFTDQQEALYEACLAKIEITNSFLNPIFKGHAFKVHANTFNFKKIQNKYITNVFESQIDTGKMMAQLLRRVQSSGVMLLNSLHVESFVDLAEGVAVKTNEFEFTTKKLIIATNGFGAELLGEEIKPARAQVLITKPIQNLKIKGAFHLDEGYYYFRNIDDRILLGGGRNLDFNTEETTSFGETAVVQNKLETLLKEVIAPEYAIEIDQRWSGIMGVGPQKRPIVKQVSNHVYCGIRMGGMGIAIGSIIGKELADLV</sequence>
<dbReference type="STRING" id="688270.Celal_1332"/>
<dbReference type="OrthoDB" id="1491488at2"/>
<dbReference type="InterPro" id="IPR006076">
    <property type="entry name" value="FAD-dep_OxRdtase"/>
</dbReference>
<dbReference type="GO" id="GO:0005737">
    <property type="term" value="C:cytoplasm"/>
    <property type="evidence" value="ECO:0007669"/>
    <property type="project" value="TreeGrafter"/>
</dbReference>
<dbReference type="Pfam" id="PF01266">
    <property type="entry name" value="DAO"/>
    <property type="match status" value="1"/>
</dbReference>
<organism evidence="2 3">
    <name type="scientific">Cellulophaga algicola (strain DSM 14237 / IC166 / ACAM 630)</name>
    <dbReference type="NCBI Taxonomy" id="688270"/>
    <lineage>
        <taxon>Bacteria</taxon>
        <taxon>Pseudomonadati</taxon>
        <taxon>Bacteroidota</taxon>
        <taxon>Flavobacteriia</taxon>
        <taxon>Flavobacteriales</taxon>
        <taxon>Flavobacteriaceae</taxon>
        <taxon>Cellulophaga</taxon>
    </lineage>
</organism>
<accession>E6X8Q1</accession>
<gene>
    <name evidence="2" type="ordered locus">Celal_1332</name>
</gene>
<name>E6X8Q1_CELAD</name>